<dbReference type="InterPro" id="IPR053146">
    <property type="entry name" value="QDO-like"/>
</dbReference>
<gene>
    <name evidence="2" type="ORF">WKW80_33705</name>
</gene>
<dbReference type="PANTHER" id="PTHR36440">
    <property type="entry name" value="PUTATIVE (AFU_ORTHOLOGUE AFUA_8G07350)-RELATED"/>
    <property type="match status" value="1"/>
</dbReference>
<dbReference type="EMBL" id="JBBKZV010000044">
    <property type="protein sequence ID" value="MEJ8826901.1"/>
    <property type="molecule type" value="Genomic_DNA"/>
</dbReference>
<comment type="caution">
    <text evidence="2">The sequence shown here is derived from an EMBL/GenBank/DDBJ whole genome shotgun (WGS) entry which is preliminary data.</text>
</comment>
<accession>A0ABU8WA28</accession>
<proteinExistence type="predicted"/>
<dbReference type="SUPFAM" id="SSF51182">
    <property type="entry name" value="RmlC-like cupins"/>
    <property type="match status" value="1"/>
</dbReference>
<evidence type="ECO:0000313" key="3">
    <source>
        <dbReference type="Proteomes" id="UP001363010"/>
    </source>
</evidence>
<dbReference type="InterPro" id="IPR013096">
    <property type="entry name" value="Cupin_2"/>
</dbReference>
<evidence type="ECO:0000259" key="1">
    <source>
        <dbReference type="Pfam" id="PF07883"/>
    </source>
</evidence>
<name>A0ABU8WA28_9BURK</name>
<dbReference type="InterPro" id="IPR014710">
    <property type="entry name" value="RmlC-like_jellyroll"/>
</dbReference>
<sequence length="137" mass="15112">MQPLLVLGTQVRFLCEGHSTNGAWSLMEVTLPQDAGPPPHSHEWDEAYFVTEGKVQFTLDDKHFTATAGDFVYTPSSVVHGFRGASQRPARVLIFDAPAHAGAFFKRVDQEVKELPRDLPKVLDIGKSTGIHFVQPA</sequence>
<dbReference type="InterPro" id="IPR011051">
    <property type="entry name" value="RmlC_Cupin_sf"/>
</dbReference>
<organism evidence="2 3">
    <name type="scientific">Variovorax humicola</name>
    <dbReference type="NCBI Taxonomy" id="1769758"/>
    <lineage>
        <taxon>Bacteria</taxon>
        <taxon>Pseudomonadati</taxon>
        <taxon>Pseudomonadota</taxon>
        <taxon>Betaproteobacteria</taxon>
        <taxon>Burkholderiales</taxon>
        <taxon>Comamonadaceae</taxon>
        <taxon>Variovorax</taxon>
    </lineage>
</organism>
<evidence type="ECO:0000313" key="2">
    <source>
        <dbReference type="EMBL" id="MEJ8826901.1"/>
    </source>
</evidence>
<dbReference type="PANTHER" id="PTHR36440:SF1">
    <property type="entry name" value="PUTATIVE (AFU_ORTHOLOGUE AFUA_8G07350)-RELATED"/>
    <property type="match status" value="1"/>
</dbReference>
<dbReference type="Pfam" id="PF07883">
    <property type="entry name" value="Cupin_2"/>
    <property type="match status" value="1"/>
</dbReference>
<keyword evidence="3" id="KW-1185">Reference proteome</keyword>
<protein>
    <submittedName>
        <fullName evidence="2">Cupin domain-containing protein</fullName>
    </submittedName>
</protein>
<dbReference type="RefSeq" id="WP_340367936.1">
    <property type="nucleotide sequence ID" value="NZ_JBBKZV010000044.1"/>
</dbReference>
<dbReference type="Proteomes" id="UP001363010">
    <property type="component" value="Unassembled WGS sequence"/>
</dbReference>
<reference evidence="2 3" key="1">
    <citation type="submission" date="2024-03" db="EMBL/GenBank/DDBJ databases">
        <title>Novel species of the genus Variovorax.</title>
        <authorList>
            <person name="Liu Q."/>
            <person name="Xin Y.-H."/>
        </authorList>
    </citation>
    <scope>NUCLEOTIDE SEQUENCE [LARGE SCALE GENOMIC DNA]</scope>
    <source>
        <strain evidence="2 3">KACC 18501</strain>
    </source>
</reference>
<feature type="domain" description="Cupin type-2" evidence="1">
    <location>
        <begin position="28"/>
        <end position="94"/>
    </location>
</feature>
<dbReference type="Gene3D" id="2.60.120.10">
    <property type="entry name" value="Jelly Rolls"/>
    <property type="match status" value="1"/>
</dbReference>